<proteinExistence type="inferred from homology"/>
<dbReference type="InterPro" id="IPR053932">
    <property type="entry name" value="GeBP-like_DBD"/>
</dbReference>
<name>A0A0V0HWE9_SOLCH</name>
<organism evidence="4">
    <name type="scientific">Solanum chacoense</name>
    <name type="common">Chaco potato</name>
    <dbReference type="NCBI Taxonomy" id="4108"/>
    <lineage>
        <taxon>Eukaryota</taxon>
        <taxon>Viridiplantae</taxon>
        <taxon>Streptophyta</taxon>
        <taxon>Embryophyta</taxon>
        <taxon>Tracheophyta</taxon>
        <taxon>Spermatophyta</taxon>
        <taxon>Magnoliopsida</taxon>
        <taxon>eudicotyledons</taxon>
        <taxon>Gunneridae</taxon>
        <taxon>Pentapetalae</taxon>
        <taxon>asterids</taxon>
        <taxon>lamiids</taxon>
        <taxon>Solanales</taxon>
        <taxon>Solanaceae</taxon>
        <taxon>Solanoideae</taxon>
        <taxon>Solaneae</taxon>
        <taxon>Solanum</taxon>
    </lineage>
</organism>
<dbReference type="GO" id="GO:0005634">
    <property type="term" value="C:nucleus"/>
    <property type="evidence" value="ECO:0007669"/>
    <property type="project" value="TreeGrafter"/>
</dbReference>
<comment type="similarity">
    <text evidence="1">Belongs to the GeBP family.</text>
</comment>
<evidence type="ECO:0000313" key="4">
    <source>
        <dbReference type="EMBL" id="JAP24689.1"/>
    </source>
</evidence>
<feature type="domain" description="Glabrous enhancer-binding protein-like DBD" evidence="3">
    <location>
        <begin position="2"/>
        <end position="67"/>
    </location>
</feature>
<dbReference type="GO" id="GO:0006355">
    <property type="term" value="P:regulation of DNA-templated transcription"/>
    <property type="evidence" value="ECO:0007669"/>
    <property type="project" value="InterPro"/>
</dbReference>
<dbReference type="AlphaFoldDB" id="A0A0V0HWE9"/>
<protein>
    <submittedName>
        <fullName evidence="4">Putative ovule protein</fullName>
    </submittedName>
</protein>
<feature type="region of interest" description="Disordered" evidence="2">
    <location>
        <begin position="94"/>
        <end position="115"/>
    </location>
</feature>
<reference evidence="4" key="1">
    <citation type="submission" date="2015-12" db="EMBL/GenBank/DDBJ databases">
        <title>Gene expression during late stages of embryo sac development: a critical building block for successful pollen-pistil interactions.</title>
        <authorList>
            <person name="Liu Y."/>
            <person name="Joly V."/>
            <person name="Sabar M."/>
            <person name="Matton D.P."/>
        </authorList>
    </citation>
    <scope>NUCLEOTIDE SEQUENCE</scope>
</reference>
<dbReference type="InterPro" id="IPR007592">
    <property type="entry name" value="GEBP"/>
</dbReference>
<dbReference type="PANTHER" id="PTHR31662:SF33">
    <property type="entry name" value="DNA-BINDING STOREKEEPER PROTEIN TRANSCRIPTIONAL REGULATOR-LIKE PROTEIN"/>
    <property type="match status" value="1"/>
</dbReference>
<evidence type="ECO:0000256" key="1">
    <source>
        <dbReference type="ARBA" id="ARBA00010820"/>
    </source>
</evidence>
<dbReference type="PANTHER" id="PTHR31662">
    <property type="entry name" value="BNAANNG10740D PROTEIN-RELATED"/>
    <property type="match status" value="1"/>
</dbReference>
<sequence length="213" mass="24039">MEPKADMSAFHEFIRGKLQVEVSKSQLSEKLKRLKKKFLTNVKGGEEPVLMKGQDFLVFQHSKRIWGAPGTSNGVKEIVTNSTNGKAKKAVEVKMSSEPKKSAKVSKPKDDENHKEAVKEVVKEDIVKGDQQDFQSEYPRLAASFESMAGMFTMYPNGTSFLKENMSLIATDKAKVLEEKWKKLEDDEAALMVKRLDLIAEHYRLVVDAMRGN</sequence>
<evidence type="ECO:0000259" key="3">
    <source>
        <dbReference type="Pfam" id="PF04504"/>
    </source>
</evidence>
<accession>A0A0V0HWE9</accession>
<dbReference type="EMBL" id="GEDG01014114">
    <property type="protein sequence ID" value="JAP24689.1"/>
    <property type="molecule type" value="Transcribed_RNA"/>
</dbReference>
<dbReference type="Pfam" id="PF04504">
    <property type="entry name" value="GeBP-like_DBD"/>
    <property type="match status" value="1"/>
</dbReference>
<evidence type="ECO:0000256" key="2">
    <source>
        <dbReference type="SAM" id="MobiDB-lite"/>
    </source>
</evidence>